<dbReference type="Gene3D" id="3.10.129.10">
    <property type="entry name" value="Hotdog Thioesterase"/>
    <property type="match status" value="1"/>
</dbReference>
<keyword evidence="5" id="KW-1185">Reference proteome</keyword>
<dbReference type="PANTHER" id="PTHR43240:SF5">
    <property type="entry name" value="1,4-DIHYDROXY-2-NAPHTHOYL-COA THIOESTERASE 1"/>
    <property type="match status" value="1"/>
</dbReference>
<feature type="domain" description="Thioesterase" evidence="3">
    <location>
        <begin position="58"/>
        <end position="133"/>
    </location>
</feature>
<dbReference type="InterPro" id="IPR006683">
    <property type="entry name" value="Thioestr_dom"/>
</dbReference>
<dbReference type="GO" id="GO:0061522">
    <property type="term" value="F:1,4-dihydroxy-2-naphthoyl-CoA thioesterase activity"/>
    <property type="evidence" value="ECO:0007669"/>
    <property type="project" value="TreeGrafter"/>
</dbReference>
<organism evidence="4 5">
    <name type="scientific">Rhodococcoides trifolii</name>
    <dbReference type="NCBI Taxonomy" id="908250"/>
    <lineage>
        <taxon>Bacteria</taxon>
        <taxon>Bacillati</taxon>
        <taxon>Actinomycetota</taxon>
        <taxon>Actinomycetes</taxon>
        <taxon>Mycobacteriales</taxon>
        <taxon>Nocardiaceae</taxon>
        <taxon>Rhodococcoides</taxon>
    </lineage>
</organism>
<evidence type="ECO:0000313" key="4">
    <source>
        <dbReference type="EMBL" id="GGG10763.1"/>
    </source>
</evidence>
<dbReference type="AlphaFoldDB" id="A0A917D574"/>
<dbReference type="InterPro" id="IPR029069">
    <property type="entry name" value="HotDog_dom_sf"/>
</dbReference>
<dbReference type="Proteomes" id="UP000654257">
    <property type="component" value="Unassembled WGS sequence"/>
</dbReference>
<dbReference type="EMBL" id="BMCU01000002">
    <property type="protein sequence ID" value="GGG10763.1"/>
    <property type="molecule type" value="Genomic_DNA"/>
</dbReference>
<dbReference type="InterPro" id="IPR003736">
    <property type="entry name" value="PAAI_dom"/>
</dbReference>
<sequence>MTKTDKGDGMAGVPTGDDLAAMLATGFDKVIGLSFTELTPDRVRATWTVTPELLQPWGIVHGGVHCAVIESVASAAGSVWLGDRGHVVGVNNSTDFIRACRSGVLRAEALPIHRGRTQQLWVVVVTDENDRQIARGQVRLQNITDTAAIGN</sequence>
<keyword evidence="2" id="KW-0378">Hydrolase</keyword>
<name>A0A917D574_9NOCA</name>
<dbReference type="NCBIfam" id="TIGR00369">
    <property type="entry name" value="unchar_dom_1"/>
    <property type="match status" value="1"/>
</dbReference>
<reference evidence="4" key="1">
    <citation type="journal article" date="2014" name="Int. J. Syst. Evol. Microbiol.">
        <title>Complete genome sequence of Corynebacterium casei LMG S-19264T (=DSM 44701T), isolated from a smear-ripened cheese.</title>
        <authorList>
            <consortium name="US DOE Joint Genome Institute (JGI-PGF)"/>
            <person name="Walter F."/>
            <person name="Albersmeier A."/>
            <person name="Kalinowski J."/>
            <person name="Ruckert C."/>
        </authorList>
    </citation>
    <scope>NUCLEOTIDE SEQUENCE</scope>
    <source>
        <strain evidence="4">CCM 7905</strain>
    </source>
</reference>
<reference evidence="4" key="2">
    <citation type="submission" date="2020-09" db="EMBL/GenBank/DDBJ databases">
        <authorList>
            <person name="Sun Q."/>
            <person name="Sedlacek I."/>
        </authorList>
    </citation>
    <scope>NUCLEOTIDE SEQUENCE</scope>
    <source>
        <strain evidence="4">CCM 7905</strain>
    </source>
</reference>
<dbReference type="CDD" id="cd03443">
    <property type="entry name" value="PaaI_thioesterase"/>
    <property type="match status" value="1"/>
</dbReference>
<accession>A0A917D574</accession>
<dbReference type="SUPFAM" id="SSF54637">
    <property type="entry name" value="Thioesterase/thiol ester dehydrase-isomerase"/>
    <property type="match status" value="1"/>
</dbReference>
<comment type="caution">
    <text evidence="4">The sequence shown here is derived from an EMBL/GenBank/DDBJ whole genome shotgun (WGS) entry which is preliminary data.</text>
</comment>
<dbReference type="PANTHER" id="PTHR43240">
    <property type="entry name" value="1,4-DIHYDROXY-2-NAPHTHOYL-COA THIOESTERASE 1"/>
    <property type="match status" value="1"/>
</dbReference>
<protein>
    <submittedName>
        <fullName evidence="4">Esterase</fullName>
    </submittedName>
</protein>
<gene>
    <name evidence="4" type="ORF">GCM10007304_26050</name>
</gene>
<evidence type="ECO:0000259" key="3">
    <source>
        <dbReference type="Pfam" id="PF03061"/>
    </source>
</evidence>
<comment type="similarity">
    <text evidence="1">Belongs to the thioesterase PaaI family.</text>
</comment>
<evidence type="ECO:0000256" key="2">
    <source>
        <dbReference type="ARBA" id="ARBA00022801"/>
    </source>
</evidence>
<dbReference type="GO" id="GO:0005829">
    <property type="term" value="C:cytosol"/>
    <property type="evidence" value="ECO:0007669"/>
    <property type="project" value="TreeGrafter"/>
</dbReference>
<proteinExistence type="inferred from homology"/>
<evidence type="ECO:0000313" key="5">
    <source>
        <dbReference type="Proteomes" id="UP000654257"/>
    </source>
</evidence>
<evidence type="ECO:0000256" key="1">
    <source>
        <dbReference type="ARBA" id="ARBA00008324"/>
    </source>
</evidence>
<dbReference type="Pfam" id="PF03061">
    <property type="entry name" value="4HBT"/>
    <property type="match status" value="1"/>
</dbReference>